<evidence type="ECO:0000256" key="3">
    <source>
        <dbReference type="ARBA" id="ARBA00022777"/>
    </source>
</evidence>
<dbReference type="Gene3D" id="3.30.200.20">
    <property type="entry name" value="Phosphorylase Kinase, domain 1"/>
    <property type="match status" value="1"/>
</dbReference>
<dbReference type="EMBL" id="JAMZEB010000002">
    <property type="protein sequence ID" value="MCP2365299.1"/>
    <property type="molecule type" value="Genomic_DNA"/>
</dbReference>
<gene>
    <name evidence="8" type="ORF">HD597_012319</name>
</gene>
<dbReference type="PANTHER" id="PTHR43289">
    <property type="entry name" value="MITOGEN-ACTIVATED PROTEIN KINASE KINASE KINASE 20-RELATED"/>
    <property type="match status" value="1"/>
</dbReference>
<evidence type="ECO:0000256" key="5">
    <source>
        <dbReference type="SAM" id="MobiDB-lite"/>
    </source>
</evidence>
<feature type="domain" description="Protein kinase" evidence="7">
    <location>
        <begin position="1"/>
        <end position="229"/>
    </location>
</feature>
<feature type="region of interest" description="Disordered" evidence="5">
    <location>
        <begin position="263"/>
        <end position="291"/>
    </location>
</feature>
<evidence type="ECO:0000256" key="2">
    <source>
        <dbReference type="ARBA" id="ARBA00022741"/>
    </source>
</evidence>
<evidence type="ECO:0000313" key="9">
    <source>
        <dbReference type="Proteomes" id="UP001139648"/>
    </source>
</evidence>
<dbReference type="Proteomes" id="UP001139648">
    <property type="component" value="Unassembled WGS sequence"/>
</dbReference>
<evidence type="ECO:0000256" key="6">
    <source>
        <dbReference type="SAM" id="Phobius"/>
    </source>
</evidence>
<dbReference type="InterPro" id="IPR011009">
    <property type="entry name" value="Kinase-like_dom_sf"/>
</dbReference>
<dbReference type="Pfam" id="PF00069">
    <property type="entry name" value="Pkinase"/>
    <property type="match status" value="1"/>
</dbReference>
<dbReference type="InterPro" id="IPR000719">
    <property type="entry name" value="Prot_kinase_dom"/>
</dbReference>
<dbReference type="PANTHER" id="PTHR43289:SF34">
    <property type="entry name" value="SERINE_THREONINE-PROTEIN KINASE YBDM-RELATED"/>
    <property type="match status" value="1"/>
</dbReference>
<keyword evidence="1" id="KW-0808">Transferase</keyword>
<dbReference type="GO" id="GO:0004674">
    <property type="term" value="F:protein serine/threonine kinase activity"/>
    <property type="evidence" value="ECO:0007669"/>
    <property type="project" value="TreeGrafter"/>
</dbReference>
<dbReference type="AlphaFoldDB" id="A0A9X2GX00"/>
<protein>
    <recommendedName>
        <fullName evidence="7">Protein kinase domain-containing protein</fullName>
    </recommendedName>
</protein>
<dbReference type="GO" id="GO:0005524">
    <property type="term" value="F:ATP binding"/>
    <property type="evidence" value="ECO:0007669"/>
    <property type="project" value="UniProtKB-KW"/>
</dbReference>
<evidence type="ECO:0000256" key="4">
    <source>
        <dbReference type="ARBA" id="ARBA00022840"/>
    </source>
</evidence>
<evidence type="ECO:0000313" key="8">
    <source>
        <dbReference type="EMBL" id="MCP2365299.1"/>
    </source>
</evidence>
<comment type="caution">
    <text evidence="8">The sequence shown here is derived from an EMBL/GenBank/DDBJ whole genome shotgun (WGS) entry which is preliminary data.</text>
</comment>
<keyword evidence="9" id="KW-1185">Reference proteome</keyword>
<accession>A0A9X2GX00</accession>
<sequence length="564" mass="61003">MAVKLVHEVLSVDVEFRRRFSREIRVIGDIESACVARVLSSDSGTERPWLATEYIAGPTLEQHVQAEGPLPETALYGLAAGLAEALVAMHAAKVVHRDLKPSNVILSPGGPRLIDFGIAKALDGTSMTRTGQLVGSPGWISPEEYGEGPSGTPADVYGWAMLVLFAATAENPYGLGRPEVLAYRVREEMPETDAVPEGLRDLVRRALGKTPADRPLADEVLAATLQAWPGREAEAERIEDATALLQRTWVMQPYETPAWSEAATAETGAQASRPTTVADPVPPEPTTVPSAAPAQVVARRPAWVLAYVVTAVAVTLIAVTAIVSFAPGSATETLTQAKAPIAASVTPTVMPTATVTATPSLAPSSPAPSKKPRFKGKAVTFKGIKMTLPKGWRMIKARKDLICVESPRSRGSSGPWDFACRPDAMAIKTGSSDKVWPGSAIENRRWGWLIDHPMPCLRDGRTWRDPQGTYDIYTGEYALYEWTYDEGAQLDYSGLAKMADGRKAYYRKWQIPCSNHGSYTMKIWHLPQSKVSFFVLGAHDADAKGYQQIIASTDLTGYQHAAPA</sequence>
<evidence type="ECO:0000259" key="7">
    <source>
        <dbReference type="PROSITE" id="PS50011"/>
    </source>
</evidence>
<dbReference type="PROSITE" id="PS00108">
    <property type="entry name" value="PROTEIN_KINASE_ST"/>
    <property type="match status" value="1"/>
</dbReference>
<keyword evidence="4" id="KW-0067">ATP-binding</keyword>
<keyword evidence="6" id="KW-0472">Membrane</keyword>
<dbReference type="SUPFAM" id="SSF56112">
    <property type="entry name" value="Protein kinase-like (PK-like)"/>
    <property type="match status" value="1"/>
</dbReference>
<keyword evidence="3" id="KW-0418">Kinase</keyword>
<keyword evidence="2" id="KW-0547">Nucleotide-binding</keyword>
<keyword evidence="6" id="KW-1133">Transmembrane helix</keyword>
<organism evidence="8 9">
    <name type="scientific">Nonomuraea thailandensis</name>
    <dbReference type="NCBI Taxonomy" id="1188745"/>
    <lineage>
        <taxon>Bacteria</taxon>
        <taxon>Bacillati</taxon>
        <taxon>Actinomycetota</taxon>
        <taxon>Actinomycetes</taxon>
        <taxon>Streptosporangiales</taxon>
        <taxon>Streptosporangiaceae</taxon>
        <taxon>Nonomuraea</taxon>
    </lineage>
</organism>
<proteinExistence type="predicted"/>
<evidence type="ECO:0000256" key="1">
    <source>
        <dbReference type="ARBA" id="ARBA00022679"/>
    </source>
</evidence>
<keyword evidence="6" id="KW-0812">Transmembrane</keyword>
<feature type="transmembrane region" description="Helical" evidence="6">
    <location>
        <begin position="304"/>
        <end position="326"/>
    </location>
</feature>
<dbReference type="PROSITE" id="PS50011">
    <property type="entry name" value="PROTEIN_KINASE_DOM"/>
    <property type="match status" value="1"/>
</dbReference>
<name>A0A9X2GX00_9ACTN</name>
<dbReference type="Gene3D" id="1.10.510.10">
    <property type="entry name" value="Transferase(Phosphotransferase) domain 1"/>
    <property type="match status" value="1"/>
</dbReference>
<dbReference type="CDD" id="cd14014">
    <property type="entry name" value="STKc_PknB_like"/>
    <property type="match status" value="1"/>
</dbReference>
<dbReference type="InterPro" id="IPR008271">
    <property type="entry name" value="Ser/Thr_kinase_AS"/>
</dbReference>
<reference evidence="8" key="1">
    <citation type="submission" date="2022-06" db="EMBL/GenBank/DDBJ databases">
        <title>Sequencing the genomes of 1000 actinobacteria strains.</title>
        <authorList>
            <person name="Klenk H.-P."/>
        </authorList>
    </citation>
    <scope>NUCLEOTIDE SEQUENCE</scope>
    <source>
        <strain evidence="8">DSM 46694</strain>
    </source>
</reference>
<dbReference type="SMART" id="SM00220">
    <property type="entry name" value="S_TKc"/>
    <property type="match status" value="1"/>
</dbReference>